<evidence type="ECO:0000313" key="3">
    <source>
        <dbReference type="Proteomes" id="UP000824469"/>
    </source>
</evidence>
<keyword evidence="3" id="KW-1185">Reference proteome</keyword>
<feature type="non-terminal residue" evidence="2">
    <location>
        <position position="1"/>
    </location>
</feature>
<reference evidence="2 3" key="1">
    <citation type="journal article" date="2021" name="Nat. Plants">
        <title>The Taxus genome provides insights into paclitaxel biosynthesis.</title>
        <authorList>
            <person name="Xiong X."/>
            <person name="Gou J."/>
            <person name="Liao Q."/>
            <person name="Li Y."/>
            <person name="Zhou Q."/>
            <person name="Bi G."/>
            <person name="Li C."/>
            <person name="Du R."/>
            <person name="Wang X."/>
            <person name="Sun T."/>
            <person name="Guo L."/>
            <person name="Liang H."/>
            <person name="Lu P."/>
            <person name="Wu Y."/>
            <person name="Zhang Z."/>
            <person name="Ro D.K."/>
            <person name="Shang Y."/>
            <person name="Huang S."/>
            <person name="Yan J."/>
        </authorList>
    </citation>
    <scope>NUCLEOTIDE SEQUENCE [LARGE SCALE GENOMIC DNA]</scope>
    <source>
        <strain evidence="2">Ta-2019</strain>
    </source>
</reference>
<dbReference type="EMBL" id="JAHRHJ020000001">
    <property type="protein sequence ID" value="KAH9331733.1"/>
    <property type="molecule type" value="Genomic_DNA"/>
</dbReference>
<protein>
    <submittedName>
        <fullName evidence="2">Uncharacterized protein</fullName>
    </submittedName>
</protein>
<dbReference type="AlphaFoldDB" id="A0AA38GYF5"/>
<feature type="compositionally biased region" description="Polar residues" evidence="1">
    <location>
        <begin position="29"/>
        <end position="39"/>
    </location>
</feature>
<feature type="compositionally biased region" description="Basic and acidic residues" evidence="1">
    <location>
        <begin position="1"/>
        <end position="12"/>
    </location>
</feature>
<accession>A0AA38GYF5</accession>
<gene>
    <name evidence="2" type="ORF">KI387_003841</name>
</gene>
<sequence>MHVMEKNSRDGEELGSGWLEVKKKHRPNTKLSIPQSVGTSRVRPEPSRKAQLGFSQSQTLVSGQARKTSSNKPSCLGNAQKTENNERNELHTKTALENKQSDIRVQGHNRQVLEEEILKQTPEQSLQFGEIEPSVQEIDDMAALRKYVPENCVRDNSNSMNCELLSPLARVPKIKWGNLEEDELKGTESMRIGNEPSKLQNLHSSSMAKDKMPLVESAGSSISKEDVSRVQGASRVTEDKEEAALNDVFNDNFKVFKGNSEGDNFMESSVDSPEKAEICVEQLNEKSTDTEECYKAQGNGSIQNESVKGDECGNNSLLISDEAEVVPSQDLNPSCIDEHHFSLETTMPSKMSVASEDIQETISVVDNMHACEGRENSFECQDISTTEYTDTAKDTSQLKDSEEIVSANCRVDMEKFNEDRSMAENLLINAFEKGETGGKQREIQAAAL</sequence>
<evidence type="ECO:0000313" key="2">
    <source>
        <dbReference type="EMBL" id="KAH9331733.1"/>
    </source>
</evidence>
<feature type="compositionally biased region" description="Basic and acidic residues" evidence="1">
    <location>
        <begin position="83"/>
        <end position="102"/>
    </location>
</feature>
<feature type="compositionally biased region" description="Polar residues" evidence="1">
    <location>
        <begin position="53"/>
        <end position="82"/>
    </location>
</feature>
<evidence type="ECO:0000256" key="1">
    <source>
        <dbReference type="SAM" id="MobiDB-lite"/>
    </source>
</evidence>
<organism evidence="2 3">
    <name type="scientific">Taxus chinensis</name>
    <name type="common">Chinese yew</name>
    <name type="synonym">Taxus wallichiana var. chinensis</name>
    <dbReference type="NCBI Taxonomy" id="29808"/>
    <lineage>
        <taxon>Eukaryota</taxon>
        <taxon>Viridiplantae</taxon>
        <taxon>Streptophyta</taxon>
        <taxon>Embryophyta</taxon>
        <taxon>Tracheophyta</taxon>
        <taxon>Spermatophyta</taxon>
        <taxon>Pinopsida</taxon>
        <taxon>Pinidae</taxon>
        <taxon>Conifers II</taxon>
        <taxon>Cupressales</taxon>
        <taxon>Taxaceae</taxon>
        <taxon>Taxus</taxon>
    </lineage>
</organism>
<proteinExistence type="predicted"/>
<dbReference type="Proteomes" id="UP000824469">
    <property type="component" value="Unassembled WGS sequence"/>
</dbReference>
<name>A0AA38GYF5_TAXCH</name>
<feature type="region of interest" description="Disordered" evidence="1">
    <location>
        <begin position="1"/>
        <end position="103"/>
    </location>
</feature>
<comment type="caution">
    <text evidence="2">The sequence shown here is derived from an EMBL/GenBank/DDBJ whole genome shotgun (WGS) entry which is preliminary data.</text>
</comment>